<name>A0A4Q2UDG7_9BACT</name>
<evidence type="ECO:0000313" key="2">
    <source>
        <dbReference type="Proteomes" id="UP000290407"/>
    </source>
</evidence>
<accession>A0A4Q2UDG7</accession>
<organism evidence="1 2">
    <name type="scientific">Spirosoma sordidisoli</name>
    <dbReference type="NCBI Taxonomy" id="2502893"/>
    <lineage>
        <taxon>Bacteria</taxon>
        <taxon>Pseudomonadati</taxon>
        <taxon>Bacteroidota</taxon>
        <taxon>Cytophagia</taxon>
        <taxon>Cytophagales</taxon>
        <taxon>Cytophagaceae</taxon>
        <taxon>Spirosoma</taxon>
    </lineage>
</organism>
<dbReference type="EMBL" id="SBLB01000010">
    <property type="protein sequence ID" value="RYC66974.1"/>
    <property type="molecule type" value="Genomic_DNA"/>
</dbReference>
<comment type="caution">
    <text evidence="1">The sequence shown here is derived from an EMBL/GenBank/DDBJ whole genome shotgun (WGS) entry which is preliminary data.</text>
</comment>
<dbReference type="AlphaFoldDB" id="A0A4Q2UDG7"/>
<sequence length="310" mass="36149">MYEMLKEAFIRKEWGNDEAVSKGKYSVWLKQGEKRRLVFERFEVNAEYFYDRYCRAKQGKSISLDERLAVAVLGYIGITGRTFTEMNPNFRNSLKRPSRKKNANTGAIAQAESLPQKSEWDQATATVLRFYDAINNGPTHYEEAWSCLTPRLQHSICESDFDRFCEGYNNTVAIKNIKVFNVASSAEGAVECSVYYIDEFRNYRSPTLSGWDEFTVAHLDEFVSKVKRLKAEVEAAGGRGFDRIELYKLFEPAASEYVWYKCRIKRDDIPLVFPTFKHTELKRLYRVTCKRIHDDWLIDTIRLLPVHSSR</sequence>
<protein>
    <submittedName>
        <fullName evidence="1">Uncharacterized protein</fullName>
    </submittedName>
</protein>
<dbReference type="RefSeq" id="WP_129605781.1">
    <property type="nucleotide sequence ID" value="NZ_SBLB01000010.1"/>
</dbReference>
<dbReference type="Proteomes" id="UP000290407">
    <property type="component" value="Unassembled WGS sequence"/>
</dbReference>
<proteinExistence type="predicted"/>
<gene>
    <name evidence="1" type="ORF">EQG79_26740</name>
</gene>
<evidence type="ECO:0000313" key="1">
    <source>
        <dbReference type="EMBL" id="RYC66974.1"/>
    </source>
</evidence>
<reference evidence="1 2" key="1">
    <citation type="submission" date="2019-01" db="EMBL/GenBank/DDBJ databases">
        <title>Spirosoma flava sp. nov., a propanil-degrading bacterium isolated from herbicide-contaminated soil.</title>
        <authorList>
            <person name="Zhang L."/>
            <person name="Jiang J.-D."/>
        </authorList>
    </citation>
    <scope>NUCLEOTIDE SEQUENCE [LARGE SCALE GENOMIC DNA]</scope>
    <source>
        <strain evidence="1 2">TY50</strain>
    </source>
</reference>
<keyword evidence="2" id="KW-1185">Reference proteome</keyword>